<evidence type="ECO:0000256" key="12">
    <source>
        <dbReference type="ARBA" id="ARBA00023128"/>
    </source>
</evidence>
<evidence type="ECO:0000256" key="11">
    <source>
        <dbReference type="ARBA" id="ARBA00023065"/>
    </source>
</evidence>
<comment type="subcellular location">
    <subcellularLocation>
        <location evidence="1">Mitochondrion inner membrane</location>
        <topology evidence="1">Single-pass membrane protein</topology>
    </subcellularLocation>
</comment>
<sequence>MANKTPTPLLQQHGPPGSSNISGMALLQDLLLVVPVEKKLMDVKIKDLPNWILTQDFTPKGTIRAFQRGYYQYDNKYVNINKGSTLGVSMVLEADVLFNYCVSYKELKHEQLRKNH</sequence>
<dbReference type="OrthoDB" id="8921675at2759"/>
<evidence type="ECO:0000256" key="10">
    <source>
        <dbReference type="ARBA" id="ARBA00022990"/>
    </source>
</evidence>
<evidence type="ECO:0000256" key="14">
    <source>
        <dbReference type="ARBA" id="ARBA00023310"/>
    </source>
</evidence>
<keyword evidence="19" id="KW-1185">Reference proteome</keyword>
<evidence type="ECO:0000256" key="16">
    <source>
        <dbReference type="ARBA" id="ARBA00054012"/>
    </source>
</evidence>
<dbReference type="Proteomes" id="UP000245320">
    <property type="component" value="Chromosome 16"/>
</dbReference>
<keyword evidence="9" id="KW-1133">Transmembrane helix</keyword>
<keyword evidence="6" id="KW-0812">Transmembrane</keyword>
<dbReference type="Pfam" id="PF10206">
    <property type="entry name" value="WRW"/>
    <property type="match status" value="1"/>
</dbReference>
<keyword evidence="7" id="KW-0375">Hydrogen ion transport</keyword>
<evidence type="ECO:0000256" key="6">
    <source>
        <dbReference type="ARBA" id="ARBA00022692"/>
    </source>
</evidence>
<keyword evidence="14" id="KW-0066">ATP synthesis</keyword>
<evidence type="ECO:0000256" key="1">
    <source>
        <dbReference type="ARBA" id="ARBA00004434"/>
    </source>
</evidence>
<protein>
    <recommendedName>
        <fullName evidence="18">ATP synthase F(0) complex subunit f, mitochondrial</fullName>
    </recommendedName>
    <alternativeName>
        <fullName evidence="15">ATP synthase membrane subunit f</fullName>
    </alternativeName>
</protein>
<comment type="subunit">
    <text evidence="17">Component of the ATP synthase complex composed at least of ATP5F1A/subunit alpha, ATP5F1B/subunit beta, ATP5MC1/subunit c (homooctomer), MT-ATP6/subunit a, MT-ATP8/subunit 8, ATP5ME/subunit e, ATP5MF/subunit f, ATP5MG/subunit g, ATP5MK/subunit k, ATP5MJ/subunit j, ATP5F1C/subunit gamma, ATP5F1D/subunit delta, ATP5F1E/subunit epsilon, ATP5PF/subunit F6, ATP5PB/subunit b, ATP5PD/subunit d, ATP5PO/subunit OSCP. ATP synthase complex consists of a soluble F(1) head domain (subunits alpha(3) and beta(3)) - the catalytic core - and a membrane F(0) domain - the membrane proton channel (subunits c, a, 8, e, f, g, k and j). These two domains are linked by a central stalk (subunits gamma, delta, and epsilon) rotating inside the F1 region and a stationary peripheral stalk (subunits F6, b, d, and OSCP).</text>
</comment>
<evidence type="ECO:0000256" key="5">
    <source>
        <dbReference type="ARBA" id="ARBA00022553"/>
    </source>
</evidence>
<dbReference type="GO" id="GO:0005743">
    <property type="term" value="C:mitochondrial inner membrane"/>
    <property type="evidence" value="ECO:0007669"/>
    <property type="project" value="UniProtKB-SubCell"/>
</dbReference>
<evidence type="ECO:0000256" key="18">
    <source>
        <dbReference type="ARBA" id="ARBA00070733"/>
    </source>
</evidence>
<name>A0A6J3Q605_TURTR</name>
<keyword evidence="11" id="KW-0406">Ion transport</keyword>
<keyword evidence="10" id="KW-0007">Acetylation</keyword>
<evidence type="ECO:0000256" key="8">
    <source>
        <dbReference type="ARBA" id="ARBA00022792"/>
    </source>
</evidence>
<dbReference type="InParanoid" id="A0A6J3Q605"/>
<dbReference type="InterPro" id="IPR019344">
    <property type="entry name" value="F1F0-ATPsyn_F_prd"/>
</dbReference>
<evidence type="ECO:0000256" key="15">
    <source>
        <dbReference type="ARBA" id="ARBA00032201"/>
    </source>
</evidence>
<evidence type="ECO:0000313" key="20">
    <source>
        <dbReference type="RefSeq" id="XP_033697592.1"/>
    </source>
</evidence>
<accession>A0A6J3Q605</accession>
<dbReference type="AlphaFoldDB" id="A0A6J3Q605"/>
<dbReference type="GO" id="GO:0046933">
    <property type="term" value="F:proton-transporting ATP synthase activity, rotational mechanism"/>
    <property type="evidence" value="ECO:0007669"/>
    <property type="project" value="TreeGrafter"/>
</dbReference>
<dbReference type="PANTHER" id="PTHR13080:SF16">
    <property type="entry name" value="ATP SYNTHASE SUBUNIT F, MITOCHONDRIAL"/>
    <property type="match status" value="1"/>
</dbReference>
<keyword evidence="8" id="KW-0999">Mitochondrion inner membrane</keyword>
<evidence type="ECO:0000256" key="7">
    <source>
        <dbReference type="ARBA" id="ARBA00022781"/>
    </source>
</evidence>
<dbReference type="PANTHER" id="PTHR13080">
    <property type="entry name" value="ATP SYNTHASE F CHAIN, MITOCHONDRIAL-RELATED"/>
    <property type="match status" value="1"/>
</dbReference>
<dbReference type="GO" id="GO:0042776">
    <property type="term" value="P:proton motive force-driven mitochondrial ATP synthesis"/>
    <property type="evidence" value="ECO:0007669"/>
    <property type="project" value="TreeGrafter"/>
</dbReference>
<evidence type="ECO:0000256" key="9">
    <source>
        <dbReference type="ARBA" id="ARBA00022989"/>
    </source>
</evidence>
<reference evidence="20" key="1">
    <citation type="submission" date="2025-08" db="UniProtKB">
        <authorList>
            <consortium name="RefSeq"/>
        </authorList>
    </citation>
    <scope>IDENTIFICATION</scope>
    <source>
        <tissue evidence="20">Spleen</tissue>
    </source>
</reference>
<organism evidence="19 20">
    <name type="scientific">Tursiops truncatus</name>
    <name type="common">Atlantic bottle-nosed dolphin</name>
    <name type="synonym">Delphinus truncatus</name>
    <dbReference type="NCBI Taxonomy" id="9739"/>
    <lineage>
        <taxon>Eukaryota</taxon>
        <taxon>Metazoa</taxon>
        <taxon>Chordata</taxon>
        <taxon>Craniata</taxon>
        <taxon>Vertebrata</taxon>
        <taxon>Euteleostomi</taxon>
        <taxon>Mammalia</taxon>
        <taxon>Eutheria</taxon>
        <taxon>Laurasiatheria</taxon>
        <taxon>Artiodactyla</taxon>
        <taxon>Whippomorpha</taxon>
        <taxon>Cetacea</taxon>
        <taxon>Odontoceti</taxon>
        <taxon>Delphinidae</taxon>
        <taxon>Tursiops</taxon>
    </lineage>
</organism>
<gene>
    <name evidence="20" type="primary">LOC117308466</name>
</gene>
<keyword evidence="4" id="KW-0138">CF(0)</keyword>
<dbReference type="GO" id="GO:0045259">
    <property type="term" value="C:proton-transporting ATP synthase complex"/>
    <property type="evidence" value="ECO:0007669"/>
    <property type="project" value="UniProtKB-KW"/>
</dbReference>
<comment type="function">
    <text evidence="16">Subunit f, of the mitochondrial membrane ATP synthase complex (F(1)F(0) ATP synthase or Complex V) that produces ATP from ADP in the presence of a proton gradient across the membrane which is generated by electron transport complexes of the respiratory chain. ATP synthase complex consist of a soluble F(1) head domain - the catalytic core - and a membrane F(1) domain - the membrane proton channel. These two domains are linked by a central stalk rotating inside the F(1) region and a stationary peripheral stalk. During catalysis, ATP synthesis in the catalytic domain of F(1) is coupled via a rotary mechanism of the central stalk subunits to proton translocation. In vivo, can only synthesize ATP although its ATP hydrolase activity can be activated artificially in vitro. Part of the complex F(0) domain.</text>
</comment>
<evidence type="ECO:0000256" key="2">
    <source>
        <dbReference type="ARBA" id="ARBA00005895"/>
    </source>
</evidence>
<proteinExistence type="inferred from homology"/>
<evidence type="ECO:0000256" key="3">
    <source>
        <dbReference type="ARBA" id="ARBA00022448"/>
    </source>
</evidence>
<evidence type="ECO:0000256" key="13">
    <source>
        <dbReference type="ARBA" id="ARBA00023136"/>
    </source>
</evidence>
<dbReference type="RefSeq" id="XP_033697592.1">
    <property type="nucleotide sequence ID" value="XM_033841701.1"/>
</dbReference>
<evidence type="ECO:0000256" key="17">
    <source>
        <dbReference type="ARBA" id="ARBA00064647"/>
    </source>
</evidence>
<keyword evidence="12" id="KW-0496">Mitochondrion</keyword>
<keyword evidence="3" id="KW-0813">Transport</keyword>
<keyword evidence="5" id="KW-0597">Phosphoprotein</keyword>
<comment type="similarity">
    <text evidence="2">Belongs to the ATPase F chain family.</text>
</comment>
<keyword evidence="13" id="KW-0472">Membrane</keyword>
<evidence type="ECO:0000313" key="19">
    <source>
        <dbReference type="Proteomes" id="UP000245320"/>
    </source>
</evidence>
<evidence type="ECO:0000256" key="4">
    <source>
        <dbReference type="ARBA" id="ARBA00022547"/>
    </source>
</evidence>